<dbReference type="CDD" id="cd18873">
    <property type="entry name" value="NUDIX_NadM_like"/>
    <property type="match status" value="1"/>
</dbReference>
<dbReference type="PROSITE" id="PS00893">
    <property type="entry name" value="NUDIX_BOX"/>
    <property type="match status" value="1"/>
</dbReference>
<keyword evidence="6" id="KW-1185">Reference proteome</keyword>
<evidence type="ECO:0000313" key="5">
    <source>
        <dbReference type="EMBL" id="MCA6076853.1"/>
    </source>
</evidence>
<protein>
    <submittedName>
        <fullName evidence="5">NUDIX hydrolase</fullName>
    </submittedName>
</protein>
<dbReference type="GO" id="GO:0016787">
    <property type="term" value="F:hydrolase activity"/>
    <property type="evidence" value="ECO:0007669"/>
    <property type="project" value="UniProtKB-KW"/>
</dbReference>
<organism evidence="5 6">
    <name type="scientific">Fulvivirga sedimenti</name>
    <dbReference type="NCBI Taxonomy" id="2879465"/>
    <lineage>
        <taxon>Bacteria</taxon>
        <taxon>Pseudomonadati</taxon>
        <taxon>Bacteroidota</taxon>
        <taxon>Cytophagia</taxon>
        <taxon>Cytophagales</taxon>
        <taxon>Fulvivirgaceae</taxon>
        <taxon>Fulvivirga</taxon>
    </lineage>
</organism>
<dbReference type="SUPFAM" id="SSF55811">
    <property type="entry name" value="Nudix"/>
    <property type="match status" value="1"/>
</dbReference>
<dbReference type="PANTHER" id="PTHR43736:SF5">
    <property type="entry name" value="NUDIX HYDROLASE DOMAIN-CONTAINING PROTEIN"/>
    <property type="match status" value="1"/>
</dbReference>
<evidence type="ECO:0000313" key="6">
    <source>
        <dbReference type="Proteomes" id="UP001139409"/>
    </source>
</evidence>
<reference evidence="5" key="1">
    <citation type="submission" date="2021-09" db="EMBL/GenBank/DDBJ databases">
        <title>Fulvivirga sp. isolated from coastal sediment.</title>
        <authorList>
            <person name="Yu H."/>
        </authorList>
    </citation>
    <scope>NUCLEOTIDE SEQUENCE</scope>
    <source>
        <strain evidence="5">1062</strain>
    </source>
</reference>
<dbReference type="EMBL" id="JAIXNE010000002">
    <property type="protein sequence ID" value="MCA6074548.1"/>
    <property type="molecule type" value="Genomic_DNA"/>
</dbReference>
<dbReference type="InterPro" id="IPR015797">
    <property type="entry name" value="NUDIX_hydrolase-like_dom_sf"/>
</dbReference>
<evidence type="ECO:0000313" key="3">
    <source>
        <dbReference type="EMBL" id="MCA6074548.1"/>
    </source>
</evidence>
<feature type="domain" description="Nudix hydrolase" evidence="2">
    <location>
        <begin position="6"/>
        <end position="139"/>
    </location>
</feature>
<dbReference type="AlphaFoldDB" id="A0A9X1HTS6"/>
<sequence>MTLPVPVLLTVDIIVLASGDIPQILLIQRKNEPFRGSWALPGGFVDPDEDIPEAARRELLEETHVTAGDELIEVGVFGRPGRDPRGRTVSVAYMVYFETAPAIQAGDDAKEAGWFHTNNLPELAFDHQEIIARALNKLQTL</sequence>
<comment type="caution">
    <text evidence="5">The sequence shown here is derived from an EMBL/GenBank/DDBJ whole genome shotgun (WGS) entry which is preliminary data.</text>
</comment>
<dbReference type="Gene3D" id="3.90.79.10">
    <property type="entry name" value="Nucleoside Triphosphate Pyrophosphohydrolase"/>
    <property type="match status" value="1"/>
</dbReference>
<dbReference type="EMBL" id="JAIXNE010000003">
    <property type="protein sequence ID" value="MCA6075725.1"/>
    <property type="molecule type" value="Genomic_DNA"/>
</dbReference>
<dbReference type="Pfam" id="PF00293">
    <property type="entry name" value="NUDIX"/>
    <property type="match status" value="1"/>
</dbReference>
<proteinExistence type="predicted"/>
<dbReference type="InterPro" id="IPR000086">
    <property type="entry name" value="NUDIX_hydrolase_dom"/>
</dbReference>
<keyword evidence="1 5" id="KW-0378">Hydrolase</keyword>
<accession>A0A9X1HTS6</accession>
<gene>
    <name evidence="3" type="ORF">LDX50_06690</name>
    <name evidence="4" type="ORF">LDX50_12660</name>
    <name evidence="5" type="ORF">LDX50_18380</name>
</gene>
<dbReference type="PROSITE" id="PS51462">
    <property type="entry name" value="NUDIX"/>
    <property type="match status" value="1"/>
</dbReference>
<evidence type="ECO:0000313" key="4">
    <source>
        <dbReference type="EMBL" id="MCA6075725.1"/>
    </source>
</evidence>
<dbReference type="InterPro" id="IPR020084">
    <property type="entry name" value="NUDIX_hydrolase_CS"/>
</dbReference>
<evidence type="ECO:0000259" key="2">
    <source>
        <dbReference type="PROSITE" id="PS51462"/>
    </source>
</evidence>
<dbReference type="RefSeq" id="WP_225697662.1">
    <property type="nucleotide sequence ID" value="NZ_JAIXNE010000002.1"/>
</dbReference>
<name>A0A9X1HTS6_9BACT</name>
<dbReference type="Proteomes" id="UP001139409">
    <property type="component" value="Unassembled WGS sequence"/>
</dbReference>
<dbReference type="PANTHER" id="PTHR43736">
    <property type="entry name" value="ADP-RIBOSE PYROPHOSPHATASE"/>
    <property type="match status" value="1"/>
</dbReference>
<dbReference type="EMBL" id="JAIXNE010000004">
    <property type="protein sequence ID" value="MCA6076853.1"/>
    <property type="molecule type" value="Genomic_DNA"/>
</dbReference>
<evidence type="ECO:0000256" key="1">
    <source>
        <dbReference type="ARBA" id="ARBA00022801"/>
    </source>
</evidence>